<name>A0A3P8HSQ7_9TREM</name>
<proteinExistence type="predicted"/>
<gene>
    <name evidence="1" type="ORF">SMTD_LOCUS19836</name>
</gene>
<keyword evidence="2" id="KW-1185">Reference proteome</keyword>
<evidence type="ECO:0000313" key="1">
    <source>
        <dbReference type="EMBL" id="VDP80865.1"/>
    </source>
</evidence>
<accession>A0A3P8HSQ7</accession>
<reference evidence="1 2" key="1">
    <citation type="submission" date="2018-11" db="EMBL/GenBank/DDBJ databases">
        <authorList>
            <consortium name="Pathogen Informatics"/>
        </authorList>
    </citation>
    <scope>NUCLEOTIDE SEQUENCE [LARGE SCALE GENOMIC DNA]</scope>
    <source>
        <strain>Denwood</strain>
        <strain evidence="2">Zambia</strain>
    </source>
</reference>
<protein>
    <submittedName>
        <fullName evidence="1">Uncharacterized protein</fullName>
    </submittedName>
</protein>
<evidence type="ECO:0000313" key="2">
    <source>
        <dbReference type="Proteomes" id="UP000269396"/>
    </source>
</evidence>
<dbReference type="EMBL" id="UZAL01043092">
    <property type="protein sequence ID" value="VDP80865.1"/>
    <property type="molecule type" value="Genomic_DNA"/>
</dbReference>
<dbReference type="Proteomes" id="UP000269396">
    <property type="component" value="Unassembled WGS sequence"/>
</dbReference>
<organism evidence="1 2">
    <name type="scientific">Schistosoma mattheei</name>
    <dbReference type="NCBI Taxonomy" id="31246"/>
    <lineage>
        <taxon>Eukaryota</taxon>
        <taxon>Metazoa</taxon>
        <taxon>Spiralia</taxon>
        <taxon>Lophotrochozoa</taxon>
        <taxon>Platyhelminthes</taxon>
        <taxon>Trematoda</taxon>
        <taxon>Digenea</taxon>
        <taxon>Strigeidida</taxon>
        <taxon>Schistosomatoidea</taxon>
        <taxon>Schistosomatidae</taxon>
        <taxon>Schistosoma</taxon>
    </lineage>
</organism>
<dbReference type="AlphaFoldDB" id="A0A3P8HSQ7"/>
<sequence length="40" mass="4700">MAYRDEAIELYWLQQPFLNVLPCQTGRLKNGYTKSNKPNV</sequence>